<organism evidence="10 11">
    <name type="scientific">Tardiphaga alba</name>
    <dbReference type="NCBI Taxonomy" id="340268"/>
    <lineage>
        <taxon>Bacteria</taxon>
        <taxon>Pseudomonadati</taxon>
        <taxon>Pseudomonadota</taxon>
        <taxon>Alphaproteobacteria</taxon>
        <taxon>Hyphomicrobiales</taxon>
        <taxon>Nitrobacteraceae</taxon>
        <taxon>Tardiphaga</taxon>
    </lineage>
</organism>
<feature type="domain" description="NodB homology" evidence="9">
    <location>
        <begin position="134"/>
        <end position="314"/>
    </location>
</feature>
<keyword evidence="5" id="KW-0378">Hydrolase</keyword>
<name>A0ABX8AEK0_9BRAD</name>
<gene>
    <name evidence="10" type="ORF">RPMA_27585</name>
</gene>
<proteinExistence type="inferred from homology"/>
<evidence type="ECO:0000256" key="4">
    <source>
        <dbReference type="ARBA" id="ARBA00022723"/>
    </source>
</evidence>
<comment type="function">
    <text evidence="1">Is involved in generating a small heat-stable compound (Nod), an acylated oligomer of N-acetylglucosamine, that stimulates mitosis in various plant protoplasts.</text>
</comment>
<evidence type="ECO:0000256" key="7">
    <source>
        <dbReference type="SAM" id="MobiDB-lite"/>
    </source>
</evidence>
<keyword evidence="11" id="KW-1185">Reference proteome</keyword>
<comment type="similarity">
    <text evidence="2">Belongs to the polysaccharide deacetylase family.</text>
</comment>
<reference evidence="10 11" key="1">
    <citation type="submission" date="2019-02" db="EMBL/GenBank/DDBJ databases">
        <title>Emended description of the genus Rhodopseudomonas and description of Rhodopseudomonas albus sp. nov., a non-phototrophic, heavy-metal-tolerant bacterium isolated from garden soil.</title>
        <authorList>
            <person name="Bao Z."/>
            <person name="Cao W.W."/>
            <person name="Sato Y."/>
            <person name="Nishizawa T."/>
            <person name="Zhao J."/>
            <person name="Guo Y."/>
            <person name="Ohta H."/>
        </authorList>
    </citation>
    <scope>NUCLEOTIDE SEQUENCE [LARGE SCALE GENOMIC DNA]</scope>
    <source>
        <strain evidence="10 11">SK50-23</strain>
    </source>
</reference>
<keyword evidence="4" id="KW-0479">Metal-binding</keyword>
<protein>
    <recommendedName>
        <fullName evidence="3">Chitooligosaccharide deacetylase</fullName>
    </recommendedName>
    <alternativeName>
        <fullName evidence="6">Nodulation protein B</fullName>
    </alternativeName>
</protein>
<dbReference type="InterPro" id="IPR050248">
    <property type="entry name" value="Polysacc_deacetylase_ArnD"/>
</dbReference>
<dbReference type="InterPro" id="IPR011330">
    <property type="entry name" value="Glyco_hydro/deAcase_b/a-brl"/>
</dbReference>
<dbReference type="PANTHER" id="PTHR10587">
    <property type="entry name" value="GLYCOSYL TRANSFERASE-RELATED"/>
    <property type="match status" value="1"/>
</dbReference>
<feature type="signal peptide" evidence="8">
    <location>
        <begin position="1"/>
        <end position="18"/>
    </location>
</feature>
<evidence type="ECO:0000256" key="2">
    <source>
        <dbReference type="ARBA" id="ARBA00010973"/>
    </source>
</evidence>
<dbReference type="CDD" id="cd10917">
    <property type="entry name" value="CE4_NodB_like_6s_7s"/>
    <property type="match status" value="1"/>
</dbReference>
<dbReference type="Gene3D" id="3.20.20.370">
    <property type="entry name" value="Glycoside hydrolase/deacetylase"/>
    <property type="match status" value="1"/>
</dbReference>
<sequence length="355" mass="38050">MRKLPFLFVAGAVTAVVAAGAGAWHVFGPGDVQADAKAKNTKGELTTASIDTRWPKPASNAPAEPAPRPQPVAAAPSAAPMQAQPVAEKRQAYVKPACNNPNALGVSRTVQIDTTGGPGLGMSQYRDYDFLQPGEVVLTFDDGPWPVTTPAVLNALAAQCVQAVFFPIGKHSTWHPAVLKQVLAAGHSVGTHTWSHQNLASKTPQEAKDEIERGISAITLMAGQPLSPFFRFPQLRQNAELKAYLAERNIAAFSIDIDSEDFRIHKADKLVASMMEKLKKKGKGILLMHDLHKWSAAAVPDLLAQLKAGGYKIVHIRAKDTLSTLPQYDAAIAAELQPVRTSNARPISSVIQTVD</sequence>
<dbReference type="PANTHER" id="PTHR10587:SF133">
    <property type="entry name" value="CHITIN DEACETYLASE 1-RELATED"/>
    <property type="match status" value="1"/>
</dbReference>
<evidence type="ECO:0000256" key="3">
    <source>
        <dbReference type="ARBA" id="ARBA00020071"/>
    </source>
</evidence>
<dbReference type="RefSeq" id="WP_211910900.1">
    <property type="nucleotide sequence ID" value="NZ_CP036498.1"/>
</dbReference>
<feature type="region of interest" description="Disordered" evidence="7">
    <location>
        <begin position="39"/>
        <end position="86"/>
    </location>
</feature>
<evidence type="ECO:0000259" key="9">
    <source>
        <dbReference type="PROSITE" id="PS51677"/>
    </source>
</evidence>
<dbReference type="InterPro" id="IPR002509">
    <property type="entry name" value="NODB_dom"/>
</dbReference>
<feature type="chain" id="PRO_5045580768" description="Chitooligosaccharide deacetylase" evidence="8">
    <location>
        <begin position="19"/>
        <end position="355"/>
    </location>
</feature>
<dbReference type="PROSITE" id="PS51677">
    <property type="entry name" value="NODB"/>
    <property type="match status" value="1"/>
</dbReference>
<dbReference type="Proteomes" id="UP000682843">
    <property type="component" value="Chromosome"/>
</dbReference>
<evidence type="ECO:0000256" key="5">
    <source>
        <dbReference type="ARBA" id="ARBA00022801"/>
    </source>
</evidence>
<keyword evidence="8" id="KW-0732">Signal</keyword>
<evidence type="ECO:0000256" key="6">
    <source>
        <dbReference type="ARBA" id="ARBA00032976"/>
    </source>
</evidence>
<evidence type="ECO:0000256" key="8">
    <source>
        <dbReference type="SAM" id="SignalP"/>
    </source>
</evidence>
<dbReference type="Pfam" id="PF01522">
    <property type="entry name" value="Polysacc_deac_1"/>
    <property type="match status" value="1"/>
</dbReference>
<evidence type="ECO:0000256" key="1">
    <source>
        <dbReference type="ARBA" id="ARBA00003236"/>
    </source>
</evidence>
<evidence type="ECO:0000313" key="11">
    <source>
        <dbReference type="Proteomes" id="UP000682843"/>
    </source>
</evidence>
<dbReference type="EMBL" id="CP036498">
    <property type="protein sequence ID" value="QUS42162.1"/>
    <property type="molecule type" value="Genomic_DNA"/>
</dbReference>
<feature type="compositionally biased region" description="Low complexity" evidence="7">
    <location>
        <begin position="71"/>
        <end position="86"/>
    </location>
</feature>
<dbReference type="SUPFAM" id="SSF88713">
    <property type="entry name" value="Glycoside hydrolase/deacetylase"/>
    <property type="match status" value="1"/>
</dbReference>
<accession>A0ABX8AEK0</accession>
<evidence type="ECO:0000313" key="10">
    <source>
        <dbReference type="EMBL" id="QUS42162.1"/>
    </source>
</evidence>